<reference evidence="6" key="1">
    <citation type="submission" date="2018-05" db="EMBL/GenBank/DDBJ databases">
        <authorList>
            <person name="Lanie J.A."/>
            <person name="Ng W.-L."/>
            <person name="Kazmierczak K.M."/>
            <person name="Andrzejewski T.M."/>
            <person name="Davidsen T.M."/>
            <person name="Wayne K.J."/>
            <person name="Tettelin H."/>
            <person name="Glass J.I."/>
            <person name="Rusch D."/>
            <person name="Podicherti R."/>
            <person name="Tsui H.-C.T."/>
            <person name="Winkler M.E."/>
        </authorList>
    </citation>
    <scope>NUCLEOTIDE SEQUENCE</scope>
</reference>
<evidence type="ECO:0000256" key="3">
    <source>
        <dbReference type="SAM" id="MobiDB-lite"/>
    </source>
</evidence>
<dbReference type="GO" id="GO:0009062">
    <property type="term" value="P:fatty acid catabolic process"/>
    <property type="evidence" value="ECO:0007669"/>
    <property type="project" value="TreeGrafter"/>
</dbReference>
<evidence type="ECO:0000259" key="5">
    <source>
        <dbReference type="Pfam" id="PF20789"/>
    </source>
</evidence>
<proteinExistence type="inferred from homology"/>
<dbReference type="Pfam" id="PF20789">
    <property type="entry name" value="4HBT_3C"/>
    <property type="match status" value="1"/>
</dbReference>
<dbReference type="AlphaFoldDB" id="A0A382GTL4"/>
<dbReference type="GO" id="GO:0006637">
    <property type="term" value="P:acyl-CoA metabolic process"/>
    <property type="evidence" value="ECO:0007669"/>
    <property type="project" value="InterPro"/>
</dbReference>
<feature type="domain" description="Acyl-CoA thioesterase-like N-terminal HotDog" evidence="4">
    <location>
        <begin position="41"/>
        <end position="122"/>
    </location>
</feature>
<evidence type="ECO:0008006" key="7">
    <source>
        <dbReference type="Google" id="ProtNLM"/>
    </source>
</evidence>
<dbReference type="EMBL" id="UINC01057376">
    <property type="protein sequence ID" value="SVB78438.1"/>
    <property type="molecule type" value="Genomic_DNA"/>
</dbReference>
<dbReference type="InterPro" id="IPR042171">
    <property type="entry name" value="Acyl-CoA_hotdog"/>
</dbReference>
<dbReference type="InterPro" id="IPR029069">
    <property type="entry name" value="HotDog_dom_sf"/>
</dbReference>
<sequence>MLYILQLLSKEADMGAQIDDFCSLMELEGHGPDVYVGLSPDYPWGRVYGGQVVAQALRAAASTVEEERRVHSLHAYFIRGGTSDEPIRYEVDRLRNGRSFTTRRVVARQSDGAILNLSCSFQKDEEQVDIQESSLPDDAGNPDDYESENWAPLLERRPTNSNWSSSSGRAATWLKVHGPIPDDPILQACALAFASDDVPTEAVSTSHPKMTEVRDGWSGYADLFIGASLDHAIWFHRSARADEWQFHDFRSHGLNGGRGLSTGEIFTSDGLHVATVAQEALLRERTR</sequence>
<evidence type="ECO:0000313" key="6">
    <source>
        <dbReference type="EMBL" id="SVB78438.1"/>
    </source>
</evidence>
<dbReference type="Gene3D" id="2.40.160.210">
    <property type="entry name" value="Acyl-CoA thioesterase, double hotdog domain"/>
    <property type="match status" value="1"/>
</dbReference>
<dbReference type="SUPFAM" id="SSF54637">
    <property type="entry name" value="Thioesterase/thiol ester dehydrase-isomerase"/>
    <property type="match status" value="2"/>
</dbReference>
<dbReference type="PANTHER" id="PTHR11066:SF34">
    <property type="entry name" value="ACYL-COENZYME A THIOESTERASE 8"/>
    <property type="match status" value="1"/>
</dbReference>
<dbReference type="CDD" id="cd03445">
    <property type="entry name" value="Thioesterase_II_repeat2"/>
    <property type="match status" value="1"/>
</dbReference>
<comment type="similarity">
    <text evidence="1">Belongs to the C/M/P thioester hydrolase family.</text>
</comment>
<keyword evidence="2" id="KW-0378">Hydrolase</keyword>
<name>A0A382GTL4_9ZZZZ</name>
<gene>
    <name evidence="6" type="ORF">METZ01_LOCUS231292</name>
</gene>
<dbReference type="InterPro" id="IPR049449">
    <property type="entry name" value="TesB_ACOT8-like_N"/>
</dbReference>
<dbReference type="InterPro" id="IPR003703">
    <property type="entry name" value="Acyl_CoA_thio"/>
</dbReference>
<dbReference type="InterPro" id="IPR049450">
    <property type="entry name" value="ACOT8-like_C"/>
</dbReference>
<accession>A0A382GTL4</accession>
<dbReference type="GO" id="GO:0047617">
    <property type="term" value="F:fatty acyl-CoA hydrolase activity"/>
    <property type="evidence" value="ECO:0007669"/>
    <property type="project" value="InterPro"/>
</dbReference>
<dbReference type="Pfam" id="PF13622">
    <property type="entry name" value="4HBT_3"/>
    <property type="match status" value="1"/>
</dbReference>
<dbReference type="PANTHER" id="PTHR11066">
    <property type="entry name" value="ACYL-COA THIOESTERASE"/>
    <property type="match status" value="1"/>
</dbReference>
<evidence type="ECO:0000256" key="1">
    <source>
        <dbReference type="ARBA" id="ARBA00006538"/>
    </source>
</evidence>
<evidence type="ECO:0000256" key="2">
    <source>
        <dbReference type="ARBA" id="ARBA00022801"/>
    </source>
</evidence>
<feature type="region of interest" description="Disordered" evidence="3">
    <location>
        <begin position="127"/>
        <end position="150"/>
    </location>
</feature>
<feature type="domain" description="Acyl-CoA thioesterase-like C-terminal" evidence="5">
    <location>
        <begin position="143"/>
        <end position="281"/>
    </location>
</feature>
<dbReference type="GO" id="GO:0005782">
    <property type="term" value="C:peroxisomal matrix"/>
    <property type="evidence" value="ECO:0007669"/>
    <property type="project" value="UniProtKB-SubCell"/>
</dbReference>
<protein>
    <recommendedName>
        <fullName evidence="7">Acyl-CoA thioesterase II domain-containing protein</fullName>
    </recommendedName>
</protein>
<dbReference type="CDD" id="cd03444">
    <property type="entry name" value="Thioesterase_II_repeat1"/>
    <property type="match status" value="1"/>
</dbReference>
<evidence type="ECO:0000259" key="4">
    <source>
        <dbReference type="Pfam" id="PF13622"/>
    </source>
</evidence>
<organism evidence="6">
    <name type="scientific">marine metagenome</name>
    <dbReference type="NCBI Taxonomy" id="408172"/>
    <lineage>
        <taxon>unclassified sequences</taxon>
        <taxon>metagenomes</taxon>
        <taxon>ecological metagenomes</taxon>
    </lineage>
</organism>